<gene>
    <name evidence="2" type="ORF">GCM10011608_10330</name>
</gene>
<protein>
    <recommendedName>
        <fullName evidence="4">Helix-turn-helix domain-containing protein</fullName>
    </recommendedName>
</protein>
<comment type="caution">
    <text evidence="2">The sequence shown here is derived from an EMBL/GenBank/DDBJ whole genome shotgun (WGS) entry which is preliminary data.</text>
</comment>
<evidence type="ECO:0008006" key="4">
    <source>
        <dbReference type="Google" id="ProtNLM"/>
    </source>
</evidence>
<keyword evidence="3" id="KW-1185">Reference proteome</keyword>
<reference evidence="2" key="2">
    <citation type="submission" date="2020-09" db="EMBL/GenBank/DDBJ databases">
        <authorList>
            <person name="Sun Q."/>
            <person name="Zhou Y."/>
        </authorList>
    </citation>
    <scope>NUCLEOTIDE SEQUENCE</scope>
    <source>
        <strain evidence="2">CGMCC 4.7312</strain>
    </source>
</reference>
<accession>A0A917TLB2</accession>
<organism evidence="2 3">
    <name type="scientific">Micromonospora sonchi</name>
    <dbReference type="NCBI Taxonomy" id="1763543"/>
    <lineage>
        <taxon>Bacteria</taxon>
        <taxon>Bacillati</taxon>
        <taxon>Actinomycetota</taxon>
        <taxon>Actinomycetes</taxon>
        <taxon>Micromonosporales</taxon>
        <taxon>Micromonosporaceae</taxon>
        <taxon>Micromonospora</taxon>
    </lineage>
</organism>
<dbReference type="Gene3D" id="1.10.10.10">
    <property type="entry name" value="Winged helix-like DNA-binding domain superfamily/Winged helix DNA-binding domain"/>
    <property type="match status" value="1"/>
</dbReference>
<reference evidence="2" key="1">
    <citation type="journal article" date="2014" name="Int. J. Syst. Evol. Microbiol.">
        <title>Complete genome sequence of Corynebacterium casei LMG S-19264T (=DSM 44701T), isolated from a smear-ripened cheese.</title>
        <authorList>
            <consortium name="US DOE Joint Genome Institute (JGI-PGF)"/>
            <person name="Walter F."/>
            <person name="Albersmeier A."/>
            <person name="Kalinowski J."/>
            <person name="Ruckert C."/>
        </authorList>
    </citation>
    <scope>NUCLEOTIDE SEQUENCE</scope>
    <source>
        <strain evidence="2">CGMCC 4.7312</strain>
    </source>
</reference>
<sequence length="288" mass="31376">MSRHTATAKQAQDTISSQVGPWGMVPAWVLLVKDSKGKGLSGADLRVYVALRTFADRWGAAFPHVPTIAARADVTARTAEKSITRLRDLGLLTSKRRYRADGSISGCDYVLRDIPPSPDEVENAEGVPSISTVPPGEADGTPRPDGRSNNTPPEHTRETPQRSDQSSPTSSRSAPSSGGVNDEDDFEDPWATPAPPPQRQASTAEKLTRKRADDRELFLSLVNAEGLRSDGSLFGEGVWTVDAFYDAFRRMKRKKPIGFPGAYVEPMYAANEDQGVRDWLLTLGLEPV</sequence>
<dbReference type="RefSeq" id="WP_189041074.1">
    <property type="nucleotide sequence ID" value="NZ_BMNB01000003.1"/>
</dbReference>
<feature type="region of interest" description="Disordered" evidence="1">
    <location>
        <begin position="107"/>
        <end position="209"/>
    </location>
</feature>
<evidence type="ECO:0000256" key="1">
    <source>
        <dbReference type="SAM" id="MobiDB-lite"/>
    </source>
</evidence>
<dbReference type="Pfam" id="PF13730">
    <property type="entry name" value="HTH_36"/>
    <property type="match status" value="1"/>
</dbReference>
<dbReference type="Proteomes" id="UP000608890">
    <property type="component" value="Unassembled WGS sequence"/>
</dbReference>
<dbReference type="EMBL" id="BMNB01000003">
    <property type="protein sequence ID" value="GGM27495.1"/>
    <property type="molecule type" value="Genomic_DNA"/>
</dbReference>
<evidence type="ECO:0000313" key="3">
    <source>
        <dbReference type="Proteomes" id="UP000608890"/>
    </source>
</evidence>
<feature type="compositionally biased region" description="Low complexity" evidence="1">
    <location>
        <begin position="162"/>
        <end position="177"/>
    </location>
</feature>
<dbReference type="InterPro" id="IPR036388">
    <property type="entry name" value="WH-like_DNA-bd_sf"/>
</dbReference>
<name>A0A917TLB2_9ACTN</name>
<dbReference type="AlphaFoldDB" id="A0A917TLB2"/>
<evidence type="ECO:0000313" key="2">
    <source>
        <dbReference type="EMBL" id="GGM27495.1"/>
    </source>
</evidence>
<proteinExistence type="predicted"/>